<comment type="caution">
    <text evidence="1">The sequence shown here is derived from an EMBL/GenBank/DDBJ whole genome shotgun (WGS) entry which is preliminary data.</text>
</comment>
<reference evidence="1 2" key="1">
    <citation type="journal article" date="2010" name="Appl. Microbiol. Biotechnol.">
        <title>Genotypic diversity in Oenococcus oeni by high-density microarray comparative genome hybridization and whole genome sequencing.</title>
        <authorList>
            <person name="Borneman A.R."/>
            <person name="Bartowsky E.J."/>
            <person name="McCarthy J."/>
            <person name="Chambers P.J."/>
        </authorList>
    </citation>
    <scope>NUCLEOTIDE SEQUENCE [LARGE SCALE GENOMIC DNA]</scope>
    <source>
        <strain evidence="1 2">AWRIB429</strain>
    </source>
</reference>
<proteinExistence type="predicted"/>
<name>D3LAY5_OENOE</name>
<dbReference type="AlphaFoldDB" id="D3LAY5"/>
<evidence type="ECO:0000313" key="2">
    <source>
        <dbReference type="Proteomes" id="UP000003075"/>
    </source>
</evidence>
<organism evidence="1 2">
    <name type="scientific">Oenococcus oeni AWRIB429</name>
    <dbReference type="NCBI Taxonomy" id="655225"/>
    <lineage>
        <taxon>Bacteria</taxon>
        <taxon>Bacillati</taxon>
        <taxon>Bacillota</taxon>
        <taxon>Bacilli</taxon>
        <taxon>Lactobacillales</taxon>
        <taxon>Lactobacillaceae</taxon>
        <taxon>Oenococcus</taxon>
    </lineage>
</organism>
<accession>D3LAY5</accession>
<gene>
    <name evidence="1" type="ORF">AWRIB429_1515</name>
</gene>
<protein>
    <submittedName>
        <fullName evidence="1">Uncharacterized protein</fullName>
    </submittedName>
</protein>
<evidence type="ECO:0000313" key="1">
    <source>
        <dbReference type="EMBL" id="EFD87940.1"/>
    </source>
</evidence>
<dbReference type="Proteomes" id="UP000003075">
    <property type="component" value="Unassembled WGS sequence"/>
</dbReference>
<sequence length="79" mass="9122">MAYLFLIKRGLIKHVIFSCRIFSWTYLGNLPITFHYVRGSAFEKIITETILLEEVVSFGSNFLISDKKQAKILAKIPQN</sequence>
<dbReference type="EMBL" id="ACSE01000028">
    <property type="protein sequence ID" value="EFD87940.1"/>
    <property type="molecule type" value="Genomic_DNA"/>
</dbReference>